<comment type="caution">
    <text evidence="2">The sequence shown here is derived from an EMBL/GenBank/DDBJ whole genome shotgun (WGS) entry which is preliminary data.</text>
</comment>
<dbReference type="Proteomes" id="UP000095143">
    <property type="component" value="Unassembled WGS sequence"/>
</dbReference>
<name>A0A1C2EFJ9_9PSED</name>
<sequence length="161" mass="17459">MPRNTGELLITLVLFLPLGAGATIVNRCEDQSGSVTFTTLSCPSGQAMTPQGINPASGMTFTPTPPPAIADTLQKRKSNEVVVVGQRDDGCGNVLSAEQRRKAIINQQTPTGMSKRDVESLLGRPDKIVSRNAEVRYVYEEKKGRSRQVSFDEHGCVKGKR</sequence>
<dbReference type="RefSeq" id="WP_065986189.1">
    <property type="nucleotide sequence ID" value="NZ_MDEN01000046.1"/>
</dbReference>
<feature type="region of interest" description="Disordered" evidence="1">
    <location>
        <begin position="142"/>
        <end position="161"/>
    </location>
</feature>
<evidence type="ECO:0000313" key="3">
    <source>
        <dbReference type="Proteomes" id="UP000095143"/>
    </source>
</evidence>
<dbReference type="AlphaFoldDB" id="A0A1C2EFJ9"/>
<dbReference type="EMBL" id="MDEN01000046">
    <property type="protein sequence ID" value="OCX25760.1"/>
    <property type="molecule type" value="Genomic_DNA"/>
</dbReference>
<keyword evidence="2" id="KW-0946">Virion</keyword>
<keyword evidence="2" id="KW-0261">Viral envelope protein</keyword>
<feature type="compositionally biased region" description="Basic and acidic residues" evidence="1">
    <location>
        <begin position="150"/>
        <end position="161"/>
    </location>
</feature>
<reference evidence="2 3" key="1">
    <citation type="submission" date="2016-08" db="EMBL/GenBank/DDBJ databases">
        <title>Whole genome sequence of Pseudomonas graminis strain UASWS1507, a potential biological control agent for agriculture.</title>
        <authorList>
            <person name="Crovadore J."/>
            <person name="Calmin G."/>
            <person name="Chablais R."/>
            <person name="Cochard B."/>
            <person name="Lefort F."/>
        </authorList>
    </citation>
    <scope>NUCLEOTIDE SEQUENCE [LARGE SCALE GENOMIC DNA]</scope>
    <source>
        <strain evidence="2 3">UASWS1507</strain>
    </source>
</reference>
<accession>A0A1C2EFJ9</accession>
<evidence type="ECO:0000313" key="2">
    <source>
        <dbReference type="EMBL" id="OCX25760.1"/>
    </source>
</evidence>
<evidence type="ECO:0000256" key="1">
    <source>
        <dbReference type="SAM" id="MobiDB-lite"/>
    </source>
</evidence>
<gene>
    <name evidence="2" type="ORF">BBI10_01150</name>
</gene>
<dbReference type="OrthoDB" id="7031901at2"/>
<protein>
    <submittedName>
        <fullName evidence="2">Cell envelope protein SmpA</fullName>
    </submittedName>
</protein>
<organism evidence="2 3">
    <name type="scientific">Pseudomonas graminis</name>
    <dbReference type="NCBI Taxonomy" id="158627"/>
    <lineage>
        <taxon>Bacteria</taxon>
        <taxon>Pseudomonadati</taxon>
        <taxon>Pseudomonadota</taxon>
        <taxon>Gammaproteobacteria</taxon>
        <taxon>Pseudomonadales</taxon>
        <taxon>Pseudomonadaceae</taxon>
        <taxon>Pseudomonas</taxon>
    </lineage>
</organism>
<proteinExistence type="predicted"/>